<dbReference type="PANTHER" id="PTHR45662">
    <property type="entry name" value="PHOSPHATIDYLINOSITIDE PHOSPHATASE SAC1"/>
    <property type="match status" value="1"/>
</dbReference>
<dbReference type="GO" id="GO:0045334">
    <property type="term" value="C:clathrin-coated endocytic vesicle"/>
    <property type="evidence" value="ECO:0007669"/>
    <property type="project" value="TreeGrafter"/>
</dbReference>
<accession>A0A915KZ64</accession>
<dbReference type="GO" id="GO:2001135">
    <property type="term" value="P:regulation of endocytic recycling"/>
    <property type="evidence" value="ECO:0007669"/>
    <property type="project" value="TreeGrafter"/>
</dbReference>
<feature type="domain" description="SAC" evidence="1">
    <location>
        <begin position="179"/>
        <end position="514"/>
    </location>
</feature>
<dbReference type="PANTHER" id="PTHR45662:SF8">
    <property type="entry name" value="PHOSPHATIDYLINOSITIDE PHOSPHATASE SAC2"/>
    <property type="match status" value="1"/>
</dbReference>
<dbReference type="GO" id="GO:0046856">
    <property type="term" value="P:phosphatidylinositol dephosphorylation"/>
    <property type="evidence" value="ECO:0007669"/>
    <property type="project" value="TreeGrafter"/>
</dbReference>
<evidence type="ECO:0000259" key="1">
    <source>
        <dbReference type="PROSITE" id="PS50275"/>
    </source>
</evidence>
<reference evidence="3" key="1">
    <citation type="submission" date="2022-11" db="UniProtKB">
        <authorList>
            <consortium name="WormBaseParasite"/>
        </authorList>
    </citation>
    <scope>IDENTIFICATION</scope>
</reference>
<dbReference type="GO" id="GO:0005769">
    <property type="term" value="C:early endosome"/>
    <property type="evidence" value="ECO:0007669"/>
    <property type="project" value="TreeGrafter"/>
</dbReference>
<dbReference type="InterPro" id="IPR002013">
    <property type="entry name" value="SAC_dom"/>
</dbReference>
<evidence type="ECO:0000313" key="2">
    <source>
        <dbReference type="Proteomes" id="UP000887565"/>
    </source>
</evidence>
<dbReference type="Pfam" id="PF02383">
    <property type="entry name" value="Syja_N"/>
    <property type="match status" value="1"/>
</dbReference>
<dbReference type="AlphaFoldDB" id="A0A915KZ64"/>
<sequence>MVEMELSASELGLTVQFGEHCLFACSQRKKLFAIPACASPNFGIEPLCFVYGIVGHLSLNSNSESYLLTITRRTFVGKHPVDQSSIYKITQVNAIPFHSTVLKGTDLSSTKFLNSSLSAVDKSKIFSLQTSRDLVKLASNSLKEAISDQIIGTSSPFSSKKIICYEEKLDNSNNLVDEILRLFNEDCCFYVSDSDLTSRLDKITVGYNFDERFFWNKHLLKDLLECDSEESRFWIRPVIQGFIEFKKIGIGFLSNPTPGDLDPHGSCEIALISRRCVKRAGTRYIKRGVDSQGFCANYVETEQILSIMGHVLSFIQIRASIPLFWRQLGYKYKPPPILCNSKPENQSAIQNHFNGLFRSYDSISQSVFVVNLIDQVGREKVLGDAYIDYILDYDSDKLTYVAFDFHDHCRGLKFENVNTLINAMSPEFKTARFSWLDKNREFICRQNALFRVNCIDCLDRTNVVQAAFALHVFDCQIRKLGLLTPEESLSSKCKIILQSLWADNGDAISRQYSGTAALKF</sequence>
<evidence type="ECO:0000313" key="3">
    <source>
        <dbReference type="WBParaSite" id="nRc.2.0.1.t44111-RA"/>
    </source>
</evidence>
<dbReference type="GO" id="GO:0043812">
    <property type="term" value="F:phosphatidylinositol-4-phosphate phosphatase activity"/>
    <property type="evidence" value="ECO:0007669"/>
    <property type="project" value="TreeGrafter"/>
</dbReference>
<organism evidence="2 3">
    <name type="scientific">Romanomermis culicivorax</name>
    <name type="common">Nematode worm</name>
    <dbReference type="NCBI Taxonomy" id="13658"/>
    <lineage>
        <taxon>Eukaryota</taxon>
        <taxon>Metazoa</taxon>
        <taxon>Ecdysozoa</taxon>
        <taxon>Nematoda</taxon>
        <taxon>Enoplea</taxon>
        <taxon>Dorylaimia</taxon>
        <taxon>Mermithida</taxon>
        <taxon>Mermithoidea</taxon>
        <taxon>Mermithidae</taxon>
        <taxon>Romanomermis</taxon>
    </lineage>
</organism>
<protein>
    <submittedName>
        <fullName evidence="3">SAC domain-containing protein</fullName>
    </submittedName>
</protein>
<dbReference type="PROSITE" id="PS50275">
    <property type="entry name" value="SAC"/>
    <property type="match status" value="1"/>
</dbReference>
<dbReference type="Proteomes" id="UP000887565">
    <property type="component" value="Unplaced"/>
</dbReference>
<keyword evidence="2" id="KW-1185">Reference proteome</keyword>
<name>A0A915KZ64_ROMCU</name>
<proteinExistence type="predicted"/>
<dbReference type="OMA" id="IGFCWID"/>
<dbReference type="WBParaSite" id="nRc.2.0.1.t44111-RA">
    <property type="protein sequence ID" value="nRc.2.0.1.t44111-RA"/>
    <property type="gene ID" value="nRc.2.0.1.g44111"/>
</dbReference>